<dbReference type="Pfam" id="PF12439">
    <property type="entry name" value="GDE_N"/>
    <property type="match status" value="1"/>
</dbReference>
<sequence>MPMSYLKFDRRLMSNLDESLQYEQLRTNRMGAYSCSSIVGCNTRKYHGLLVVPIPELSHNNHVLLSSLDLTIIQHDAPFNIAVHEYKGDVFSPKGNKYIREYNVDVTSSTTYRVGGVVMRREHLFCHFQHRIILKYTLLEAHSKTQLKFSPFLAFRDVKMLTHKNTDINEAYDQVKGGIRTRLYNAYPDLFMQFTAEDIDFVSEPHWNENIAYLKERERGYEYLEDLYVPGYFTCTIKKNRPVYFTAGLEEINPEELEGLFNREVAERIPKKDFKHCLMNASQQFYYRPTPTDGYLLAGYPWFAARTRDMLVSLPGCTLLSDAPERFERIMNTFTPLMYKFIDQEEITPEIRNIGDPDIGVWYVWVIQQYAQWGDLETARRKYGKAVKDIVEYYRKNIHPLARIVPNGLLYVESDGRPLTWMDAKLDGKAVVAREGYIVELNALWYNALCFLSELYPEEEETYRPLAEKAKESFVKVFHNRYDYLFDYVREEALQDWSVRPNMIFAVSLPYSPLTRPQQRKVLEFVTRELLIPKGLRSLSPKSEGFKGICGPSQYERELSYYNGSAWPWLLGAYCESYLKVNGRAGISFIERILIGMEEEVHLHGIGTISELFDGNPPYKSRGAISFAMSVGEIIRALHLLDEAKKNEEDEINPIIQYV</sequence>
<feature type="domain" description="Glycogen debranching enzyme bacterial and archaeal type N-terminal" evidence="2">
    <location>
        <begin position="23"/>
        <end position="243"/>
    </location>
</feature>
<dbReference type="InterPro" id="IPR032790">
    <property type="entry name" value="GDE_C"/>
</dbReference>
<evidence type="ECO:0000313" key="3">
    <source>
        <dbReference type="EMBL" id="SUB76915.1"/>
    </source>
</evidence>
<dbReference type="InterPro" id="IPR012341">
    <property type="entry name" value="6hp_glycosidase-like_sf"/>
</dbReference>
<dbReference type="InterPro" id="IPR024742">
    <property type="entry name" value="Glycogen_debranch_N"/>
</dbReference>
<organism evidence="3 4">
    <name type="scientific">Porphyromonas macacae</name>
    <dbReference type="NCBI Taxonomy" id="28115"/>
    <lineage>
        <taxon>Bacteria</taxon>
        <taxon>Pseudomonadati</taxon>
        <taxon>Bacteroidota</taxon>
        <taxon>Bacteroidia</taxon>
        <taxon>Bacteroidales</taxon>
        <taxon>Porphyromonadaceae</taxon>
        <taxon>Porphyromonas</taxon>
    </lineage>
</organism>
<dbReference type="Pfam" id="PF06202">
    <property type="entry name" value="GDE_C"/>
    <property type="match status" value="1"/>
</dbReference>
<accession>A0A379DGT2</accession>
<dbReference type="InterPro" id="IPR008928">
    <property type="entry name" value="6-hairpin_glycosidase_sf"/>
</dbReference>
<reference evidence="3 4" key="1">
    <citation type="submission" date="2018-06" db="EMBL/GenBank/DDBJ databases">
        <authorList>
            <consortium name="Pathogen Informatics"/>
            <person name="Doyle S."/>
        </authorList>
    </citation>
    <scope>NUCLEOTIDE SEQUENCE [LARGE SCALE GENOMIC DNA]</scope>
    <source>
        <strain evidence="3 4">NCTC13100</strain>
    </source>
</reference>
<dbReference type="SUPFAM" id="SSF48208">
    <property type="entry name" value="Six-hairpin glycosidases"/>
    <property type="match status" value="1"/>
</dbReference>
<proteinExistence type="predicted"/>
<protein>
    <submittedName>
        <fullName evidence="3">Putative glycogen debranching enzyme, archaeal type</fullName>
    </submittedName>
</protein>
<evidence type="ECO:0000259" key="2">
    <source>
        <dbReference type="Pfam" id="PF12439"/>
    </source>
</evidence>
<dbReference type="Proteomes" id="UP000254263">
    <property type="component" value="Unassembled WGS sequence"/>
</dbReference>
<dbReference type="PANTHER" id="PTHR10569:SF2">
    <property type="entry name" value="GLYCOGEN DEBRANCHING ENZYME"/>
    <property type="match status" value="1"/>
</dbReference>
<dbReference type="GO" id="GO:0004135">
    <property type="term" value="F:amylo-alpha-1,6-glucosidase activity"/>
    <property type="evidence" value="ECO:0007669"/>
    <property type="project" value="InterPro"/>
</dbReference>
<gene>
    <name evidence="3" type="ORF">NCTC13100_00026</name>
</gene>
<dbReference type="EMBL" id="UGTI01000001">
    <property type="protein sequence ID" value="SUB76915.1"/>
    <property type="molecule type" value="Genomic_DNA"/>
</dbReference>
<dbReference type="GO" id="GO:0004134">
    <property type="term" value="F:4-alpha-glucanotransferase activity"/>
    <property type="evidence" value="ECO:0007669"/>
    <property type="project" value="InterPro"/>
</dbReference>
<evidence type="ECO:0000313" key="4">
    <source>
        <dbReference type="Proteomes" id="UP000254263"/>
    </source>
</evidence>
<evidence type="ECO:0000259" key="1">
    <source>
        <dbReference type="Pfam" id="PF06202"/>
    </source>
</evidence>
<dbReference type="AlphaFoldDB" id="A0A379DGT2"/>
<name>A0A379DGT2_9PORP</name>
<dbReference type="GO" id="GO:0005980">
    <property type="term" value="P:glycogen catabolic process"/>
    <property type="evidence" value="ECO:0007669"/>
    <property type="project" value="InterPro"/>
</dbReference>
<dbReference type="InterPro" id="IPR010401">
    <property type="entry name" value="AGL/Gdb1"/>
</dbReference>
<feature type="domain" description="Glycogen debranching enzyme C-terminal" evidence="1">
    <location>
        <begin position="282"/>
        <end position="636"/>
    </location>
</feature>
<dbReference type="PANTHER" id="PTHR10569">
    <property type="entry name" value="GLYCOGEN DEBRANCHING ENZYME"/>
    <property type="match status" value="1"/>
</dbReference>
<dbReference type="Gene3D" id="1.50.10.10">
    <property type="match status" value="1"/>
</dbReference>